<comment type="function">
    <text evidence="1 9">Catalyzes the insertion of molybdate into adenylated molybdopterin with the concomitant release of AMP.</text>
</comment>
<feature type="domain" description="MoaB/Mog" evidence="10">
    <location>
        <begin position="182"/>
        <end position="320"/>
    </location>
</feature>
<accession>A0ABM7T3H1</accession>
<dbReference type="CDD" id="cd00887">
    <property type="entry name" value="MoeA"/>
    <property type="match status" value="1"/>
</dbReference>
<evidence type="ECO:0000256" key="2">
    <source>
        <dbReference type="ARBA" id="ARBA00005046"/>
    </source>
</evidence>
<evidence type="ECO:0000313" key="12">
    <source>
        <dbReference type="Proteomes" id="UP000824633"/>
    </source>
</evidence>
<sequence length="401" mass="44683">MLNIELEKAVELMVKSIEEIKETEEIELIEACGRISAEDIYAPMNNPPFDRSPLDGYALIAEDTKGASRKNIKKLTVVECIFAGGYSERVLKKGEAVRIMTGAKIPKGANCVIRQENTNYGEDEVEIYEELREYSNYCFAGEDIKKEDVLIKKGQLLTYVHQGMLSSMGILKVKVKGTPRIGLIVTGDEVEIPGQQLKMGKIYDSNLHLLYSRLKEFGLKPIIAEIIGDSAERIGERISEIIQDVDLIITTGGVSVGQKDILHNVLELLNANRIFWKVNLKPGTPAMYSLYKNKPILSLSGNPFAALTTFELLGRPVLAKLSGNKNLQPKQVNGIMEDEFNKPSMRRRFIRAYFDNGKVRFLESKHSSGMLASMAGCNCLIDVHKGTKKLSKGDNINIVLI</sequence>
<dbReference type="EC" id="2.10.1.1" evidence="4 9"/>
<keyword evidence="6 9" id="KW-0500">Molybdenum</keyword>
<dbReference type="Gene3D" id="3.40.980.10">
    <property type="entry name" value="MoaB/Mog-like domain"/>
    <property type="match status" value="1"/>
</dbReference>
<gene>
    <name evidence="11" type="primary">moeA</name>
    <name evidence="11" type="ORF">psyc5s11_25150</name>
</gene>
<dbReference type="Pfam" id="PF03453">
    <property type="entry name" value="MoeA_N"/>
    <property type="match status" value="1"/>
</dbReference>
<dbReference type="InterPro" id="IPR038987">
    <property type="entry name" value="MoeA-like"/>
</dbReference>
<dbReference type="SMART" id="SM00852">
    <property type="entry name" value="MoCF_biosynth"/>
    <property type="match status" value="1"/>
</dbReference>
<dbReference type="PANTHER" id="PTHR10192">
    <property type="entry name" value="MOLYBDOPTERIN BIOSYNTHESIS PROTEIN"/>
    <property type="match status" value="1"/>
</dbReference>
<protein>
    <recommendedName>
        <fullName evidence="5 9">Molybdopterin molybdenumtransferase</fullName>
        <ecNumber evidence="4 9">2.10.1.1</ecNumber>
    </recommendedName>
</protein>
<dbReference type="SUPFAM" id="SSF53218">
    <property type="entry name" value="Molybdenum cofactor biosynthesis proteins"/>
    <property type="match status" value="1"/>
</dbReference>
<keyword evidence="12" id="KW-1185">Reference proteome</keyword>
<dbReference type="Pfam" id="PF00994">
    <property type="entry name" value="MoCF_biosynth"/>
    <property type="match status" value="1"/>
</dbReference>
<keyword evidence="9" id="KW-0479">Metal-binding</keyword>
<dbReference type="SUPFAM" id="SSF63867">
    <property type="entry name" value="MoeA C-terminal domain-like"/>
    <property type="match status" value="1"/>
</dbReference>
<dbReference type="NCBIfam" id="NF045515">
    <property type="entry name" value="Glp_gephyrin"/>
    <property type="match status" value="1"/>
</dbReference>
<dbReference type="EMBL" id="AP024849">
    <property type="protein sequence ID" value="BCZ46448.1"/>
    <property type="molecule type" value="Genomic_DNA"/>
</dbReference>
<dbReference type="InterPro" id="IPR005111">
    <property type="entry name" value="MoeA_C_domain_IV"/>
</dbReference>
<keyword evidence="9" id="KW-0460">Magnesium</keyword>
<dbReference type="Gene3D" id="3.90.105.10">
    <property type="entry name" value="Molybdopterin biosynthesis moea protein, domain 2"/>
    <property type="match status" value="1"/>
</dbReference>
<evidence type="ECO:0000256" key="3">
    <source>
        <dbReference type="ARBA" id="ARBA00010763"/>
    </source>
</evidence>
<comment type="catalytic activity">
    <reaction evidence="8">
        <text>adenylyl-molybdopterin + molybdate = Mo-molybdopterin + AMP + H(+)</text>
        <dbReference type="Rhea" id="RHEA:35047"/>
        <dbReference type="ChEBI" id="CHEBI:15378"/>
        <dbReference type="ChEBI" id="CHEBI:36264"/>
        <dbReference type="ChEBI" id="CHEBI:62727"/>
        <dbReference type="ChEBI" id="CHEBI:71302"/>
        <dbReference type="ChEBI" id="CHEBI:456215"/>
        <dbReference type="EC" id="2.10.1.1"/>
    </reaction>
</comment>
<evidence type="ECO:0000256" key="7">
    <source>
        <dbReference type="ARBA" id="ARBA00023150"/>
    </source>
</evidence>
<comment type="cofactor">
    <cofactor evidence="9">
        <name>Mg(2+)</name>
        <dbReference type="ChEBI" id="CHEBI:18420"/>
    </cofactor>
</comment>
<dbReference type="PANTHER" id="PTHR10192:SF5">
    <property type="entry name" value="GEPHYRIN"/>
    <property type="match status" value="1"/>
</dbReference>
<evidence type="ECO:0000256" key="6">
    <source>
        <dbReference type="ARBA" id="ARBA00022505"/>
    </source>
</evidence>
<dbReference type="Gene3D" id="2.170.190.11">
    <property type="entry name" value="Molybdopterin biosynthesis moea protein, domain 3"/>
    <property type="match status" value="1"/>
</dbReference>
<dbReference type="InterPro" id="IPR036688">
    <property type="entry name" value="MoeA_C_domain_IV_sf"/>
</dbReference>
<evidence type="ECO:0000259" key="10">
    <source>
        <dbReference type="SMART" id="SM00852"/>
    </source>
</evidence>
<dbReference type="NCBIfam" id="TIGR00177">
    <property type="entry name" value="molyb_syn"/>
    <property type="match status" value="1"/>
</dbReference>
<evidence type="ECO:0000256" key="1">
    <source>
        <dbReference type="ARBA" id="ARBA00002901"/>
    </source>
</evidence>
<comment type="similarity">
    <text evidence="3 9">Belongs to the MoeA family.</text>
</comment>
<dbReference type="SUPFAM" id="SSF63882">
    <property type="entry name" value="MoeA N-terminal region -like"/>
    <property type="match status" value="1"/>
</dbReference>
<dbReference type="InterPro" id="IPR001453">
    <property type="entry name" value="MoaB/Mog_dom"/>
</dbReference>
<evidence type="ECO:0000256" key="5">
    <source>
        <dbReference type="ARBA" id="ARBA00021108"/>
    </source>
</evidence>
<dbReference type="InterPro" id="IPR036425">
    <property type="entry name" value="MoaB/Mog-like_dom_sf"/>
</dbReference>
<dbReference type="RefSeq" id="WP_224037924.1">
    <property type="nucleotide sequence ID" value="NZ_AP024849.1"/>
</dbReference>
<dbReference type="Proteomes" id="UP000824633">
    <property type="component" value="Chromosome"/>
</dbReference>
<dbReference type="Pfam" id="PF03454">
    <property type="entry name" value="MoeA_C"/>
    <property type="match status" value="1"/>
</dbReference>
<comment type="pathway">
    <text evidence="2 9">Cofactor biosynthesis; molybdopterin biosynthesis.</text>
</comment>
<evidence type="ECO:0000256" key="4">
    <source>
        <dbReference type="ARBA" id="ARBA00013269"/>
    </source>
</evidence>
<dbReference type="Gene3D" id="2.40.340.10">
    <property type="entry name" value="MoeA, C-terminal, domain IV"/>
    <property type="match status" value="1"/>
</dbReference>
<name>A0ABM7T3H1_9CLOT</name>
<dbReference type="InterPro" id="IPR036135">
    <property type="entry name" value="MoeA_linker/N_sf"/>
</dbReference>
<organism evidence="11 12">
    <name type="scientific">Clostridium gelidum</name>
    <dbReference type="NCBI Taxonomy" id="704125"/>
    <lineage>
        <taxon>Bacteria</taxon>
        <taxon>Bacillati</taxon>
        <taxon>Bacillota</taxon>
        <taxon>Clostridia</taxon>
        <taxon>Eubacteriales</taxon>
        <taxon>Clostridiaceae</taxon>
        <taxon>Clostridium</taxon>
    </lineage>
</organism>
<dbReference type="InterPro" id="IPR005110">
    <property type="entry name" value="MoeA_linker/N"/>
</dbReference>
<proteinExistence type="inferred from homology"/>
<keyword evidence="9" id="KW-0808">Transferase</keyword>
<reference evidence="12" key="1">
    <citation type="submission" date="2021-07" db="EMBL/GenBank/DDBJ databases">
        <title>Complete genome sequencing of a Clostridium isolate.</title>
        <authorList>
            <person name="Ueki A."/>
            <person name="Tonouchi A."/>
        </authorList>
    </citation>
    <scope>NUCLEOTIDE SEQUENCE [LARGE SCALE GENOMIC DNA]</scope>
    <source>
        <strain evidence="12">C5S11</strain>
    </source>
</reference>
<evidence type="ECO:0000256" key="8">
    <source>
        <dbReference type="ARBA" id="ARBA00047317"/>
    </source>
</evidence>
<evidence type="ECO:0000256" key="9">
    <source>
        <dbReference type="RuleBase" id="RU365090"/>
    </source>
</evidence>
<evidence type="ECO:0000313" key="11">
    <source>
        <dbReference type="EMBL" id="BCZ46448.1"/>
    </source>
</evidence>
<keyword evidence="7 9" id="KW-0501">Molybdenum cofactor biosynthesis</keyword>